<dbReference type="InterPro" id="IPR044537">
    <property type="entry name" value="Rip2-like"/>
</dbReference>
<name>A0ABV6YM66_UNCEI</name>
<protein>
    <submittedName>
        <fullName evidence="14">Site-2 protease family protein</fullName>
    </submittedName>
</protein>
<comment type="similarity">
    <text evidence="3">Belongs to the peptidase M50B family.</text>
</comment>
<accession>A0ABV6YM66</accession>
<comment type="caution">
    <text evidence="14">The sequence shown here is derived from an EMBL/GenBank/DDBJ whole genome shotgun (WGS) entry which is preliminary data.</text>
</comment>
<evidence type="ECO:0000256" key="1">
    <source>
        <dbReference type="ARBA" id="ARBA00001947"/>
    </source>
</evidence>
<evidence type="ECO:0000256" key="10">
    <source>
        <dbReference type="ARBA" id="ARBA00022989"/>
    </source>
</evidence>
<keyword evidence="9" id="KW-0862">Zinc</keyword>
<comment type="subcellular location">
    <subcellularLocation>
        <location evidence="2">Cell membrane</location>
        <topology evidence="2">Multi-pass membrane protein</topology>
    </subcellularLocation>
</comment>
<evidence type="ECO:0000256" key="4">
    <source>
        <dbReference type="ARBA" id="ARBA00022475"/>
    </source>
</evidence>
<evidence type="ECO:0000256" key="7">
    <source>
        <dbReference type="ARBA" id="ARBA00022723"/>
    </source>
</evidence>
<dbReference type="PANTHER" id="PTHR35864">
    <property type="entry name" value="ZINC METALLOPROTEASE MJ0611-RELATED"/>
    <property type="match status" value="1"/>
</dbReference>
<dbReference type="GO" id="GO:0008233">
    <property type="term" value="F:peptidase activity"/>
    <property type="evidence" value="ECO:0007669"/>
    <property type="project" value="UniProtKB-KW"/>
</dbReference>
<keyword evidence="8" id="KW-0378">Hydrolase</keyword>
<feature type="transmembrane region" description="Helical" evidence="13">
    <location>
        <begin position="7"/>
        <end position="30"/>
    </location>
</feature>
<dbReference type="EMBL" id="JBHPKH010000152">
    <property type="protein sequence ID" value="MFC1573408.1"/>
    <property type="molecule type" value="Genomic_DNA"/>
</dbReference>
<keyword evidence="4" id="KW-1003">Cell membrane</keyword>
<evidence type="ECO:0000256" key="11">
    <source>
        <dbReference type="ARBA" id="ARBA00023049"/>
    </source>
</evidence>
<evidence type="ECO:0000256" key="3">
    <source>
        <dbReference type="ARBA" id="ARBA00007931"/>
    </source>
</evidence>
<dbReference type="Proteomes" id="UP001593833">
    <property type="component" value="Unassembled WGS sequence"/>
</dbReference>
<feature type="transmembrane region" description="Helical" evidence="13">
    <location>
        <begin position="56"/>
        <end position="76"/>
    </location>
</feature>
<organism evidence="14 15">
    <name type="scientific">Eiseniibacteriota bacterium</name>
    <dbReference type="NCBI Taxonomy" id="2212470"/>
    <lineage>
        <taxon>Bacteria</taxon>
        <taxon>Candidatus Eiseniibacteriota</taxon>
    </lineage>
</organism>
<dbReference type="GO" id="GO:0006508">
    <property type="term" value="P:proteolysis"/>
    <property type="evidence" value="ECO:0007669"/>
    <property type="project" value="UniProtKB-KW"/>
</dbReference>
<gene>
    <name evidence="14" type="ORF">ACFL6M_07405</name>
</gene>
<evidence type="ECO:0000313" key="15">
    <source>
        <dbReference type="Proteomes" id="UP001593833"/>
    </source>
</evidence>
<evidence type="ECO:0000313" key="14">
    <source>
        <dbReference type="EMBL" id="MFC1573408.1"/>
    </source>
</evidence>
<keyword evidence="6 13" id="KW-0812">Transmembrane</keyword>
<comment type="cofactor">
    <cofactor evidence="1">
        <name>Zn(2+)</name>
        <dbReference type="ChEBI" id="CHEBI:29105"/>
    </cofactor>
</comment>
<evidence type="ECO:0000256" key="9">
    <source>
        <dbReference type="ARBA" id="ARBA00022833"/>
    </source>
</evidence>
<evidence type="ECO:0000256" key="6">
    <source>
        <dbReference type="ARBA" id="ARBA00022692"/>
    </source>
</evidence>
<feature type="transmembrane region" description="Helical" evidence="13">
    <location>
        <begin position="97"/>
        <end position="118"/>
    </location>
</feature>
<dbReference type="InterPro" id="IPR052348">
    <property type="entry name" value="Metallopeptidase_M50B"/>
</dbReference>
<keyword evidence="5 14" id="KW-0645">Protease</keyword>
<keyword evidence="15" id="KW-1185">Reference proteome</keyword>
<keyword evidence="10 13" id="KW-1133">Transmembrane helix</keyword>
<keyword evidence="12 13" id="KW-0472">Membrane</keyword>
<evidence type="ECO:0000256" key="13">
    <source>
        <dbReference type="SAM" id="Phobius"/>
    </source>
</evidence>
<evidence type="ECO:0000256" key="12">
    <source>
        <dbReference type="ARBA" id="ARBA00023136"/>
    </source>
</evidence>
<evidence type="ECO:0000256" key="5">
    <source>
        <dbReference type="ARBA" id="ARBA00022670"/>
    </source>
</evidence>
<reference evidence="14 15" key="1">
    <citation type="submission" date="2024-09" db="EMBL/GenBank/DDBJ databases">
        <authorList>
            <person name="D'Angelo T."/>
        </authorList>
    </citation>
    <scope>NUCLEOTIDE SEQUENCE [LARGE SCALE GENOMIC DNA]</scope>
    <source>
        <strain evidence="14">SAG AM-320-E07</strain>
    </source>
</reference>
<sequence length="136" mass="14859">MDKVGMGIIWYVVFLFSVTLHEAAHAWVALRGGDPTAYYGGQVSINPAPHIRRSPIGMVALPIVSLIMFGWPFGFASAPYDPFWAQRHPLRAARMALAGPGANLLLIVIAALIIRALFRPAFLVALNLLYPGAQYE</sequence>
<evidence type="ECO:0000256" key="2">
    <source>
        <dbReference type="ARBA" id="ARBA00004651"/>
    </source>
</evidence>
<dbReference type="PANTHER" id="PTHR35864:SF1">
    <property type="entry name" value="ZINC METALLOPROTEASE YWHC-RELATED"/>
    <property type="match status" value="1"/>
</dbReference>
<keyword evidence="7" id="KW-0479">Metal-binding</keyword>
<evidence type="ECO:0000256" key="8">
    <source>
        <dbReference type="ARBA" id="ARBA00022801"/>
    </source>
</evidence>
<proteinExistence type="inferred from homology"/>
<keyword evidence="11" id="KW-0482">Metalloprotease</keyword>
<dbReference type="CDD" id="cd06158">
    <property type="entry name" value="S2P-M50_like_1"/>
    <property type="match status" value="1"/>
</dbReference>